<sequence>MSKKHRQKNKPPGRIPTGSTKHNVSPSPSKSRTPDPSSAVEKLNPSDSSLAGAAAQSTTSPHLTQNVSNTDLAEETKTPNSEALVTDVNKRNGKAPIKSLLPIVNQQKMVYKPVDPKASFTPHTTDPQGSKTILQKSQLITTQSPVPDDPLTPRGAPAHQSSCTISTEYDLKEGSLSVDLTYFGDHGGSQKLNNGSSSDISLSEEEDNLDDGSDGI</sequence>
<proteinExistence type="predicted"/>
<dbReference type="EMBL" id="QGKV02000649">
    <property type="protein sequence ID" value="KAF3581816.1"/>
    <property type="molecule type" value="Genomic_DNA"/>
</dbReference>
<feature type="region of interest" description="Disordered" evidence="1">
    <location>
        <begin position="115"/>
        <end position="166"/>
    </location>
</feature>
<feature type="compositionally biased region" description="Polar residues" evidence="1">
    <location>
        <begin position="121"/>
        <end position="145"/>
    </location>
</feature>
<feature type="compositionally biased region" description="Low complexity" evidence="1">
    <location>
        <begin position="192"/>
        <end position="201"/>
    </location>
</feature>
<feature type="region of interest" description="Disordered" evidence="1">
    <location>
        <begin position="1"/>
        <end position="99"/>
    </location>
</feature>
<dbReference type="Proteomes" id="UP000266723">
    <property type="component" value="Unassembled WGS sequence"/>
</dbReference>
<comment type="caution">
    <text evidence="2">The sequence shown here is derived from an EMBL/GenBank/DDBJ whole genome shotgun (WGS) entry which is preliminary data.</text>
</comment>
<evidence type="ECO:0000313" key="3">
    <source>
        <dbReference type="Proteomes" id="UP000266723"/>
    </source>
</evidence>
<keyword evidence="3" id="KW-1185">Reference proteome</keyword>
<feature type="compositionally biased region" description="Acidic residues" evidence="1">
    <location>
        <begin position="202"/>
        <end position="216"/>
    </location>
</feature>
<evidence type="ECO:0000256" key="1">
    <source>
        <dbReference type="SAM" id="MobiDB-lite"/>
    </source>
</evidence>
<evidence type="ECO:0000313" key="2">
    <source>
        <dbReference type="EMBL" id="KAF3581816.1"/>
    </source>
</evidence>
<name>A0ABQ7DXJ6_BRACR</name>
<reference evidence="2 3" key="1">
    <citation type="journal article" date="2020" name="BMC Genomics">
        <title>Intraspecific diversification of the crop wild relative Brassica cretica Lam. using demographic model selection.</title>
        <authorList>
            <person name="Kioukis A."/>
            <person name="Michalopoulou V.A."/>
            <person name="Briers L."/>
            <person name="Pirintsos S."/>
            <person name="Studholme D.J."/>
            <person name="Pavlidis P."/>
            <person name="Sarris P.F."/>
        </authorList>
    </citation>
    <scope>NUCLEOTIDE SEQUENCE [LARGE SCALE GENOMIC DNA]</scope>
    <source>
        <strain evidence="3">cv. PFS-1207/04</strain>
    </source>
</reference>
<gene>
    <name evidence="2" type="ORF">DY000_02032087</name>
</gene>
<feature type="compositionally biased region" description="Polar residues" evidence="1">
    <location>
        <begin position="45"/>
        <end position="71"/>
    </location>
</feature>
<feature type="region of interest" description="Disordered" evidence="1">
    <location>
        <begin position="182"/>
        <end position="216"/>
    </location>
</feature>
<feature type="compositionally biased region" description="Polar residues" evidence="1">
    <location>
        <begin position="17"/>
        <end position="36"/>
    </location>
</feature>
<organism evidence="2 3">
    <name type="scientific">Brassica cretica</name>
    <name type="common">Mustard</name>
    <dbReference type="NCBI Taxonomy" id="69181"/>
    <lineage>
        <taxon>Eukaryota</taxon>
        <taxon>Viridiplantae</taxon>
        <taxon>Streptophyta</taxon>
        <taxon>Embryophyta</taxon>
        <taxon>Tracheophyta</taxon>
        <taxon>Spermatophyta</taxon>
        <taxon>Magnoliopsida</taxon>
        <taxon>eudicotyledons</taxon>
        <taxon>Gunneridae</taxon>
        <taxon>Pentapetalae</taxon>
        <taxon>rosids</taxon>
        <taxon>malvids</taxon>
        <taxon>Brassicales</taxon>
        <taxon>Brassicaceae</taxon>
        <taxon>Brassiceae</taxon>
        <taxon>Brassica</taxon>
    </lineage>
</organism>
<accession>A0ABQ7DXJ6</accession>
<feature type="compositionally biased region" description="Basic residues" evidence="1">
    <location>
        <begin position="1"/>
        <end position="11"/>
    </location>
</feature>
<protein>
    <submittedName>
        <fullName evidence="2">Uncharacterized protein</fullName>
    </submittedName>
</protein>